<organism evidence="2 3">
    <name type="scientific">Candidatus Chloroploca mongolica</name>
    <dbReference type="NCBI Taxonomy" id="2528176"/>
    <lineage>
        <taxon>Bacteria</taxon>
        <taxon>Bacillati</taxon>
        <taxon>Chloroflexota</taxon>
        <taxon>Chloroflexia</taxon>
        <taxon>Chloroflexales</taxon>
        <taxon>Chloroflexineae</taxon>
        <taxon>Oscillochloridaceae</taxon>
        <taxon>Candidatus Chloroploca</taxon>
    </lineage>
</organism>
<sequence>MSTRPYLGINVNAASADELRYRGLLEEGEILLALFDGVLLDERRRRVGGLALSDFVALTERRVITWARGFFNDTVDSFEWKDVDVVEAETWDPWHGRVTLAFRLPPVAARKRRIAVNGSVEDPGSGERLVINTLDYMPTDDVTIFARMVELIGDQIIAGVSGEELVAAFAEAFPVVEHEPLQPFFTAPEPAPPPVAEPLPEATQTRKRWWQVGSGGEEQRELVPPTTPGNLIAAYESQRGGAPAGSGVSPLSSTGPIGPLPNLPEQPSMYEVSRSLRLVLEAPRKLARGLRRATEAVGGANEMVSGLQDPRVRRNAMRGLYYAASQQESEGGPFAPVAPVVRAAVRFAEPLEDEQADQQQSKRIQVRAAVRRAPPSTQQVAPETKMSPPPTVAQPRTSPVEADHLDPQRPEPVKRSISVRRIETAPQPVAREESAQAEPVQPAADHSPTLDPNRAAPVRRIAVGRPERVLHAQETVESAGPRVISYNGNGVHHAEDE</sequence>
<evidence type="ECO:0000313" key="3">
    <source>
        <dbReference type="Proteomes" id="UP001193081"/>
    </source>
</evidence>
<reference evidence="2 3" key="1">
    <citation type="submission" date="2021-03" db="EMBL/GenBank/DDBJ databases">
        <authorList>
            <person name="Grouzdev D.S."/>
        </authorList>
    </citation>
    <scope>NUCLEOTIDE SEQUENCE [LARGE SCALE GENOMIC DNA]</scope>
    <source>
        <strain evidence="2 3">M50-1</strain>
    </source>
</reference>
<evidence type="ECO:0000313" key="2">
    <source>
        <dbReference type="EMBL" id="MBP1464608.1"/>
    </source>
</evidence>
<name>A0ABS4D5B7_9CHLR</name>
<feature type="compositionally biased region" description="Basic and acidic residues" evidence="1">
    <location>
        <begin position="401"/>
        <end position="414"/>
    </location>
</feature>
<dbReference type="EMBL" id="SIJK02000003">
    <property type="protein sequence ID" value="MBP1464608.1"/>
    <property type="molecule type" value="Genomic_DNA"/>
</dbReference>
<gene>
    <name evidence="2" type="ORF">EYB53_002685</name>
</gene>
<dbReference type="Proteomes" id="UP001193081">
    <property type="component" value="Unassembled WGS sequence"/>
</dbReference>
<keyword evidence="3" id="KW-1185">Reference proteome</keyword>
<accession>A0ABS4D5B7</accession>
<evidence type="ECO:0000256" key="1">
    <source>
        <dbReference type="SAM" id="MobiDB-lite"/>
    </source>
</evidence>
<protein>
    <submittedName>
        <fullName evidence="2">Uncharacterized protein</fullName>
    </submittedName>
</protein>
<dbReference type="RefSeq" id="WP_135476469.1">
    <property type="nucleotide sequence ID" value="NZ_SIJK02000003.1"/>
</dbReference>
<proteinExistence type="predicted"/>
<comment type="caution">
    <text evidence="2">The sequence shown here is derived from an EMBL/GenBank/DDBJ whole genome shotgun (WGS) entry which is preliminary data.</text>
</comment>
<feature type="region of interest" description="Disordered" evidence="1">
    <location>
        <begin position="352"/>
        <end position="497"/>
    </location>
</feature>